<proteinExistence type="predicted"/>
<accession>A0A8S5M8J0</accession>
<keyword evidence="1" id="KW-0472">Membrane</keyword>
<keyword evidence="1" id="KW-1133">Transmembrane helix</keyword>
<feature type="transmembrane region" description="Helical" evidence="1">
    <location>
        <begin position="20"/>
        <end position="36"/>
    </location>
</feature>
<keyword evidence="1" id="KW-0812">Transmembrane</keyword>
<dbReference type="EMBL" id="BK014846">
    <property type="protein sequence ID" value="DAD78558.1"/>
    <property type="molecule type" value="Genomic_DNA"/>
</dbReference>
<evidence type="ECO:0000256" key="1">
    <source>
        <dbReference type="SAM" id="Phobius"/>
    </source>
</evidence>
<name>A0A8S5M8J0_9CAUD</name>
<protein>
    <submittedName>
        <fullName evidence="2">Uncharacterized protein</fullName>
    </submittedName>
</protein>
<sequence>MVQLYSYILLSKNKKDRCSVLLLQFTLYIFCLYHSIS</sequence>
<organism evidence="2">
    <name type="scientific">Caudovirales sp. ctCiv1</name>
    <dbReference type="NCBI Taxonomy" id="2826769"/>
    <lineage>
        <taxon>Viruses</taxon>
        <taxon>Duplodnaviria</taxon>
        <taxon>Heunggongvirae</taxon>
        <taxon>Uroviricota</taxon>
        <taxon>Caudoviricetes</taxon>
    </lineage>
</organism>
<reference evidence="2" key="1">
    <citation type="journal article" date="2021" name="Proc. Natl. Acad. Sci. U.S.A.">
        <title>A Catalog of Tens of Thousands of Viruses from Human Metagenomes Reveals Hidden Associations with Chronic Diseases.</title>
        <authorList>
            <person name="Tisza M.J."/>
            <person name="Buck C.B."/>
        </authorList>
    </citation>
    <scope>NUCLEOTIDE SEQUENCE</scope>
    <source>
        <strain evidence="2">CtCiv1</strain>
    </source>
</reference>
<evidence type="ECO:0000313" key="2">
    <source>
        <dbReference type="EMBL" id="DAD78558.1"/>
    </source>
</evidence>